<dbReference type="PATRIC" id="fig|1036673.3.peg.2241"/>
<accession>F8F856</accession>
<dbReference type="PROSITE" id="PS50885">
    <property type="entry name" value="HAMP"/>
    <property type="match status" value="1"/>
</dbReference>
<dbReference type="GO" id="GO:0007165">
    <property type="term" value="P:signal transduction"/>
    <property type="evidence" value="ECO:0007669"/>
    <property type="project" value="UniProtKB-KW"/>
</dbReference>
<dbReference type="Gene3D" id="1.10.8.500">
    <property type="entry name" value="HAMP domain in histidine kinase"/>
    <property type="match status" value="1"/>
</dbReference>
<dbReference type="PANTHER" id="PTHR32089">
    <property type="entry name" value="METHYL-ACCEPTING CHEMOTAXIS PROTEIN MCPB"/>
    <property type="match status" value="1"/>
</dbReference>
<evidence type="ECO:0000256" key="8">
    <source>
        <dbReference type="ARBA" id="ARBA00023224"/>
    </source>
</evidence>
<dbReference type="CDD" id="cd18773">
    <property type="entry name" value="PDC1_HK_sensor"/>
    <property type="match status" value="1"/>
</dbReference>
<gene>
    <name evidence="14" type="ordered locus">KNP414_02480</name>
</gene>
<keyword evidence="2" id="KW-1003">Cell membrane</keyword>
<comment type="subcellular location">
    <subcellularLocation>
        <location evidence="1">Cell membrane</location>
        <topology evidence="1">Multi-pass membrane protein</topology>
    </subcellularLocation>
</comment>
<feature type="domain" description="HAMP" evidence="13">
    <location>
        <begin position="305"/>
        <end position="357"/>
    </location>
</feature>
<protein>
    <submittedName>
        <fullName evidence="14">Probable methyl-accepting chemotaxis protein</fullName>
    </submittedName>
</protein>
<dbReference type="InterPro" id="IPR029151">
    <property type="entry name" value="Sensor-like_sf"/>
</dbReference>
<evidence type="ECO:0000256" key="5">
    <source>
        <dbReference type="ARBA" id="ARBA00022692"/>
    </source>
</evidence>
<dbReference type="Pfam" id="PF00015">
    <property type="entry name" value="MCPsignal"/>
    <property type="match status" value="1"/>
</dbReference>
<evidence type="ECO:0000256" key="11">
    <source>
        <dbReference type="SAM" id="Phobius"/>
    </source>
</evidence>
<dbReference type="Gene3D" id="3.30.450.20">
    <property type="entry name" value="PAS domain"/>
    <property type="match status" value="2"/>
</dbReference>
<dbReference type="SUPFAM" id="SSF103190">
    <property type="entry name" value="Sensory domain-like"/>
    <property type="match status" value="1"/>
</dbReference>
<evidence type="ECO:0000259" key="12">
    <source>
        <dbReference type="PROSITE" id="PS50111"/>
    </source>
</evidence>
<keyword evidence="4" id="KW-0145">Chemotaxis</keyword>
<dbReference type="GO" id="GO:0006935">
    <property type="term" value="P:chemotaxis"/>
    <property type="evidence" value="ECO:0007669"/>
    <property type="project" value="UniProtKB-KW"/>
</dbReference>
<dbReference type="GO" id="GO:0005886">
    <property type="term" value="C:plasma membrane"/>
    <property type="evidence" value="ECO:0007669"/>
    <property type="project" value="UniProtKB-SubCell"/>
</dbReference>
<dbReference type="CDD" id="cd06225">
    <property type="entry name" value="HAMP"/>
    <property type="match status" value="1"/>
</dbReference>
<evidence type="ECO:0000256" key="7">
    <source>
        <dbReference type="ARBA" id="ARBA00023136"/>
    </source>
</evidence>
<keyword evidence="6 11" id="KW-1133">Transmembrane helix</keyword>
<dbReference type="InterPro" id="IPR033479">
    <property type="entry name" value="dCache_1"/>
</dbReference>
<dbReference type="KEGG" id="pms:KNP414_02480"/>
<reference evidence="14 15" key="2">
    <citation type="journal article" date="2013" name="Genome Announc.">
        <title>Genome Sequence of Growth-Improving Paenibacillus mucilaginosus Strain KNP414.</title>
        <authorList>
            <person name="Lu J.J."/>
            <person name="Wang J.F."/>
            <person name="Hu X.F."/>
        </authorList>
    </citation>
    <scope>NUCLEOTIDE SEQUENCE [LARGE SCALE GENOMIC DNA]</scope>
    <source>
        <strain evidence="14 15">KNP414</strain>
    </source>
</reference>
<organism evidence="14 15">
    <name type="scientific">Paenibacillus mucilaginosus (strain KNP414)</name>
    <dbReference type="NCBI Taxonomy" id="1036673"/>
    <lineage>
        <taxon>Bacteria</taxon>
        <taxon>Bacillati</taxon>
        <taxon>Bacillota</taxon>
        <taxon>Bacilli</taxon>
        <taxon>Bacillales</taxon>
        <taxon>Paenibacillaceae</taxon>
        <taxon>Paenibacillus</taxon>
    </lineage>
</organism>
<dbReference type="SMART" id="SM00304">
    <property type="entry name" value="HAMP"/>
    <property type="match status" value="2"/>
</dbReference>
<dbReference type="SUPFAM" id="SSF58104">
    <property type="entry name" value="Methyl-accepting chemotaxis protein (MCP) signaling domain"/>
    <property type="match status" value="1"/>
</dbReference>
<evidence type="ECO:0000256" key="3">
    <source>
        <dbReference type="ARBA" id="ARBA00022481"/>
    </source>
</evidence>
<dbReference type="InterPro" id="IPR004090">
    <property type="entry name" value="Chemotax_Me-accpt_rcpt"/>
</dbReference>
<feature type="domain" description="Methyl-accepting transducer" evidence="12">
    <location>
        <begin position="376"/>
        <end position="612"/>
    </location>
</feature>
<evidence type="ECO:0000256" key="6">
    <source>
        <dbReference type="ARBA" id="ARBA00022989"/>
    </source>
</evidence>
<dbReference type="PANTHER" id="PTHR32089:SF114">
    <property type="entry name" value="METHYL-ACCEPTING CHEMOTAXIS PROTEIN MCPB"/>
    <property type="match status" value="1"/>
</dbReference>
<keyword evidence="5 11" id="KW-0812">Transmembrane</keyword>
<name>F8F856_PAEMK</name>
<keyword evidence="7 11" id="KW-0472">Membrane</keyword>
<dbReference type="GO" id="GO:0004888">
    <property type="term" value="F:transmembrane signaling receptor activity"/>
    <property type="evidence" value="ECO:0007669"/>
    <property type="project" value="InterPro"/>
</dbReference>
<keyword evidence="3" id="KW-0488">Methylation</keyword>
<evidence type="ECO:0000256" key="1">
    <source>
        <dbReference type="ARBA" id="ARBA00004651"/>
    </source>
</evidence>
<keyword evidence="8 10" id="KW-0807">Transducer</keyword>
<dbReference type="AlphaFoldDB" id="F8F856"/>
<evidence type="ECO:0000313" key="15">
    <source>
        <dbReference type="Proteomes" id="UP000006620"/>
    </source>
</evidence>
<evidence type="ECO:0000256" key="9">
    <source>
        <dbReference type="ARBA" id="ARBA00029447"/>
    </source>
</evidence>
<dbReference type="SMART" id="SM00283">
    <property type="entry name" value="MA"/>
    <property type="match status" value="1"/>
</dbReference>
<dbReference type="InterPro" id="IPR004089">
    <property type="entry name" value="MCPsignal_dom"/>
</dbReference>
<evidence type="ECO:0000256" key="4">
    <source>
        <dbReference type="ARBA" id="ARBA00022500"/>
    </source>
</evidence>
<dbReference type="Pfam" id="PF00672">
    <property type="entry name" value="HAMP"/>
    <property type="match status" value="1"/>
</dbReference>
<evidence type="ECO:0000313" key="14">
    <source>
        <dbReference type="EMBL" id="AEI41041.1"/>
    </source>
</evidence>
<dbReference type="HOGENOM" id="CLU_000445_107_19_9"/>
<dbReference type="Proteomes" id="UP000006620">
    <property type="component" value="Chromosome"/>
</dbReference>
<dbReference type="Gene3D" id="1.10.287.950">
    <property type="entry name" value="Methyl-accepting chemotaxis protein"/>
    <property type="match status" value="1"/>
</dbReference>
<dbReference type="CDD" id="cd11386">
    <property type="entry name" value="MCP_signal"/>
    <property type="match status" value="1"/>
</dbReference>
<dbReference type="PRINTS" id="PR00260">
    <property type="entry name" value="CHEMTRNSDUCR"/>
</dbReference>
<feature type="transmembrane region" description="Helical" evidence="11">
    <location>
        <begin position="281"/>
        <end position="304"/>
    </location>
</feature>
<dbReference type="Pfam" id="PF02743">
    <property type="entry name" value="dCache_1"/>
    <property type="match status" value="1"/>
</dbReference>
<dbReference type="PROSITE" id="PS50111">
    <property type="entry name" value="CHEMOTAXIS_TRANSDUC_2"/>
    <property type="match status" value="1"/>
</dbReference>
<evidence type="ECO:0000256" key="10">
    <source>
        <dbReference type="PROSITE-ProRule" id="PRU00284"/>
    </source>
</evidence>
<dbReference type="EMBL" id="CP002869">
    <property type="protein sequence ID" value="AEI41041.1"/>
    <property type="molecule type" value="Genomic_DNA"/>
</dbReference>
<comment type="similarity">
    <text evidence="9">Belongs to the methyl-accepting chemotaxis (MCP) protein family.</text>
</comment>
<evidence type="ECO:0000256" key="2">
    <source>
        <dbReference type="ARBA" id="ARBA00022475"/>
    </source>
</evidence>
<reference evidence="15" key="1">
    <citation type="submission" date="2011-06" db="EMBL/GenBank/DDBJ databases">
        <title>Complete genome sequence of Paenibacillus mucilaginosus KNP414.</title>
        <authorList>
            <person name="Wang J."/>
            <person name="Hu S."/>
            <person name="Hu X."/>
            <person name="Zhang B."/>
            <person name="Dong D."/>
            <person name="Zhang S."/>
            <person name="Zhao K."/>
            <person name="Wu D."/>
        </authorList>
    </citation>
    <scope>NUCLEOTIDE SEQUENCE [LARGE SCALE GENOMIC DNA]</scope>
    <source>
        <strain evidence="15">KNP414</strain>
    </source>
</reference>
<proteinExistence type="inferred from homology"/>
<dbReference type="InterPro" id="IPR003660">
    <property type="entry name" value="HAMP_dom"/>
</dbReference>
<evidence type="ECO:0000259" key="13">
    <source>
        <dbReference type="PROSITE" id="PS50885"/>
    </source>
</evidence>
<sequence length="662" mass="70911">MKPKKPRKPGTAWNLRTKFMTVFACILLLPSLTIGLLAYLSAKDEIGSKIRASAMDNLQMLNSTINDKMDAKVHDMSYFSKVFNASFYRPEQIPLLIAKLEQYVGLHPDVMVAYIGTAEGQMFLSPLQELPAGFDPRQRPWYEDAMKQPGKAVITDPYVTASTGEVVVSVVQMLEDRSGVFGIDINLKHILEFTKLAKIGSEGYTFILDKNRKVVVHPQIASGTESTESHFDPMYANAQGEFSYSDEGADKHMVFYTNESTGWKLAGSMFQSEVEQSTQGIFNTTALVVAAALLLGALAAYLFMRSFLGPLREMRSAAQKISEGNLTETITIRSRDELGELAGAFNRMSANLREVIARVSGNMELLASSAEQLTVGAKETGYATEQIVNIIQEVASGSERQVQSVGSSAQAMKEMTTSVQHVAANTSDAAASAVQTLDKSREGNQAADTAVEQMKSIQAAVSGLAGVVQGLGARSDEIGKISGMISAIANQTNLLALNAAIEAARVGEQGKGFAVVAAEVRKLAEQSAASSKGIEELVSHIQSETRQAIGTMEVAVQEVADGIVAVQTAGDKFEDINRSVNDVAEQIEQVSAAVQQIAASVEQVSYSIDQVAGIADATAAGTETVSAATEQQLASMQEMSHSAASLNEMAQELKAITAKFQV</sequence>
<dbReference type="CDD" id="cd12912">
    <property type="entry name" value="PDC2_MCP_like"/>
    <property type="match status" value="1"/>
</dbReference>